<comment type="caution">
    <text evidence="1">The sequence shown here is derived from an EMBL/GenBank/DDBJ whole genome shotgun (WGS) entry which is preliminary data.</text>
</comment>
<dbReference type="AlphaFoldDB" id="A0A7W9IBG9"/>
<dbReference type="Proteomes" id="UP000540685">
    <property type="component" value="Unassembled WGS sequence"/>
</dbReference>
<sequence>MDPSPHFLSLPADTAPELLLKDFRARLRRTAWGHETPDTLLVPAWSEASSLERFESALRALFRAHLKALDAARTGRCPGEYEHLGRIVDDHYLDWPALPAEAPPSRDVSRHLFGRPDVILAPDGPKVVETNFDTAAAGHERPDDMWTIAADLFRVPDDLLRTGRPMEGLRRHFLDLSEGEPCDIHWIMKDDEATRRELAPSIDFLNRGHRQVRHTVHYAGDPPPAPPAGRAAYLHRSCSIFTVNRDRERFAALLSRLAPATRGCTVPVSLSPLSSKLFLAWLSDPGARPATLTDEEGAAVDALVPWTRVLTLLDPEELLLVRRDRGDFVLKKADSHQAKDVHFGCNLSAGEWCALLEAGRSGPAARASGPDIWIVQERVRPREYTLTEITDAGVVERRTGLSCCPYLMGGRLRGLETWVMPFTPDMGMIERMHFLAHFVRTP</sequence>
<dbReference type="SUPFAM" id="SSF56059">
    <property type="entry name" value="Glutathione synthetase ATP-binding domain-like"/>
    <property type="match status" value="1"/>
</dbReference>
<protein>
    <recommendedName>
        <fullName evidence="3">Glutathionylspermidine synthase pre-ATP-grasp-like domain-containing protein</fullName>
    </recommendedName>
</protein>
<organism evidence="1 2">
    <name type="scientific">Streptosporangium becharense</name>
    <dbReference type="NCBI Taxonomy" id="1816182"/>
    <lineage>
        <taxon>Bacteria</taxon>
        <taxon>Bacillati</taxon>
        <taxon>Actinomycetota</taxon>
        <taxon>Actinomycetes</taxon>
        <taxon>Streptosporangiales</taxon>
        <taxon>Streptosporangiaceae</taxon>
        <taxon>Streptosporangium</taxon>
    </lineage>
</organism>
<accession>A0A7W9IBG9</accession>
<evidence type="ECO:0000313" key="1">
    <source>
        <dbReference type="EMBL" id="MBB5817667.1"/>
    </source>
</evidence>
<name>A0A7W9IBG9_9ACTN</name>
<reference evidence="1 2" key="1">
    <citation type="submission" date="2020-08" db="EMBL/GenBank/DDBJ databases">
        <title>Sequencing the genomes of 1000 actinobacteria strains.</title>
        <authorList>
            <person name="Klenk H.-P."/>
        </authorList>
    </citation>
    <scope>NUCLEOTIDE SEQUENCE [LARGE SCALE GENOMIC DNA]</scope>
    <source>
        <strain evidence="1 2">DSM 46887</strain>
    </source>
</reference>
<dbReference type="EMBL" id="JACHMP010000001">
    <property type="protein sequence ID" value="MBB5817667.1"/>
    <property type="molecule type" value="Genomic_DNA"/>
</dbReference>
<evidence type="ECO:0000313" key="2">
    <source>
        <dbReference type="Proteomes" id="UP000540685"/>
    </source>
</evidence>
<evidence type="ECO:0008006" key="3">
    <source>
        <dbReference type="Google" id="ProtNLM"/>
    </source>
</evidence>
<dbReference type="RefSeq" id="WP_184545200.1">
    <property type="nucleotide sequence ID" value="NZ_JACHMP010000001.1"/>
</dbReference>
<keyword evidence="2" id="KW-1185">Reference proteome</keyword>
<gene>
    <name evidence="1" type="ORF">F4562_000729</name>
</gene>
<proteinExistence type="predicted"/>